<feature type="transmembrane region" description="Helical" evidence="1">
    <location>
        <begin position="173"/>
        <end position="194"/>
    </location>
</feature>
<feature type="transmembrane region" description="Helical" evidence="1">
    <location>
        <begin position="18"/>
        <end position="38"/>
    </location>
</feature>
<dbReference type="OrthoDB" id="86287at2157"/>
<dbReference type="EMBL" id="FODV01000003">
    <property type="protein sequence ID" value="SEO61018.1"/>
    <property type="molecule type" value="Genomic_DNA"/>
</dbReference>
<accession>A0A1H8R4F3</accession>
<gene>
    <name evidence="2" type="ORF">SAMN04487948_103480</name>
</gene>
<keyword evidence="1" id="KW-1133">Transmembrane helix</keyword>
<dbReference type="RefSeq" id="WP_089822878.1">
    <property type="nucleotide sequence ID" value="NZ_FODV01000003.1"/>
</dbReference>
<feature type="transmembrane region" description="Helical" evidence="1">
    <location>
        <begin position="246"/>
        <end position="267"/>
    </location>
</feature>
<keyword evidence="3" id="KW-1185">Reference proteome</keyword>
<feature type="transmembrane region" description="Helical" evidence="1">
    <location>
        <begin position="50"/>
        <end position="76"/>
    </location>
</feature>
<dbReference type="AlphaFoldDB" id="A0A1H8R4F3"/>
<protein>
    <submittedName>
        <fullName evidence="2">ABC-2 type transport system permease protein</fullName>
    </submittedName>
</protein>
<dbReference type="PANTHER" id="PTHR43471">
    <property type="entry name" value="ABC TRANSPORTER PERMEASE"/>
    <property type="match status" value="1"/>
</dbReference>
<feature type="transmembrane region" description="Helical" evidence="1">
    <location>
        <begin position="110"/>
        <end position="131"/>
    </location>
</feature>
<proteinExistence type="predicted"/>
<evidence type="ECO:0000313" key="3">
    <source>
        <dbReference type="Proteomes" id="UP000199126"/>
    </source>
</evidence>
<reference evidence="3" key="1">
    <citation type="submission" date="2016-10" db="EMBL/GenBank/DDBJ databases">
        <authorList>
            <person name="Varghese N."/>
            <person name="Submissions S."/>
        </authorList>
    </citation>
    <scope>NUCLEOTIDE SEQUENCE [LARGE SCALE GENOMIC DNA]</scope>
    <source>
        <strain evidence="3">CGMCC 1.10121</strain>
    </source>
</reference>
<dbReference type="PANTHER" id="PTHR43471:SF1">
    <property type="entry name" value="ABC TRANSPORTER PERMEASE PROTEIN NOSY-RELATED"/>
    <property type="match status" value="1"/>
</dbReference>
<feature type="transmembrane region" description="Helical" evidence="1">
    <location>
        <begin position="137"/>
        <end position="161"/>
    </location>
</feature>
<name>A0A1H8R4F3_9EURY</name>
<sequence length="272" mass="28730">MSWQAVARKDFEDAVRSWWLLGLTALFVLLTSGVAYVVRPSGGGTFSSNAILGAISGTLVTTLIPLIALVMAYSAIVGERESGSLKLLLSLPHSRADVVFGKVLGRSAAIAAPIVIGFVLPALLLAVGPLQFDAGSYVGYILLTAFLGTVFVGIAVGFSAAMRSQQLATAGAMGLYLLFIPLWGAVQFPLQIYLQLSGGVPGWVPLTGQEIFRMIRLLNPTGSFKIVSGAFLNDQLFTGGDVSLQVAALAMLFGWLLIPPLLGLWAFDRADL</sequence>
<evidence type="ECO:0000256" key="1">
    <source>
        <dbReference type="SAM" id="Phobius"/>
    </source>
</evidence>
<dbReference type="GO" id="GO:0005886">
    <property type="term" value="C:plasma membrane"/>
    <property type="evidence" value="ECO:0007669"/>
    <property type="project" value="UniProtKB-SubCell"/>
</dbReference>
<dbReference type="Proteomes" id="UP000199126">
    <property type="component" value="Unassembled WGS sequence"/>
</dbReference>
<evidence type="ECO:0000313" key="2">
    <source>
        <dbReference type="EMBL" id="SEO61018.1"/>
    </source>
</evidence>
<organism evidence="2 3">
    <name type="scientific">Halogranum amylolyticum</name>
    <dbReference type="NCBI Taxonomy" id="660520"/>
    <lineage>
        <taxon>Archaea</taxon>
        <taxon>Methanobacteriati</taxon>
        <taxon>Methanobacteriota</taxon>
        <taxon>Stenosarchaea group</taxon>
        <taxon>Halobacteria</taxon>
        <taxon>Halobacteriales</taxon>
        <taxon>Haloferacaceae</taxon>
    </lineage>
</organism>
<dbReference type="GO" id="GO:0140359">
    <property type="term" value="F:ABC-type transporter activity"/>
    <property type="evidence" value="ECO:0007669"/>
    <property type="project" value="InterPro"/>
</dbReference>
<keyword evidence="1" id="KW-0472">Membrane</keyword>
<dbReference type="Pfam" id="PF12679">
    <property type="entry name" value="ABC2_membrane_2"/>
    <property type="match status" value="1"/>
</dbReference>
<keyword evidence="1" id="KW-0812">Transmembrane</keyword>